<dbReference type="InterPro" id="IPR011032">
    <property type="entry name" value="GroES-like_sf"/>
</dbReference>
<keyword evidence="4" id="KW-1185">Reference proteome</keyword>
<organism evidence="3 4">
    <name type="scientific">Lentibacillus halophilus</name>
    <dbReference type="NCBI Taxonomy" id="295065"/>
    <lineage>
        <taxon>Bacteria</taxon>
        <taxon>Bacillati</taxon>
        <taxon>Bacillota</taxon>
        <taxon>Bacilli</taxon>
        <taxon>Bacillales</taxon>
        <taxon>Bacillaceae</taxon>
        <taxon>Lentibacillus</taxon>
    </lineage>
</organism>
<evidence type="ECO:0000256" key="1">
    <source>
        <dbReference type="ARBA" id="ARBA00023002"/>
    </source>
</evidence>
<dbReference type="Pfam" id="PF16884">
    <property type="entry name" value="ADH_N_2"/>
    <property type="match status" value="1"/>
</dbReference>
<dbReference type="SUPFAM" id="SSF51735">
    <property type="entry name" value="NAD(P)-binding Rossmann-fold domains"/>
    <property type="match status" value="1"/>
</dbReference>
<dbReference type="Gene3D" id="3.40.50.720">
    <property type="entry name" value="NAD(P)-binding Rossmann-like Domain"/>
    <property type="match status" value="1"/>
</dbReference>
<evidence type="ECO:0000313" key="4">
    <source>
        <dbReference type="Proteomes" id="UP001501459"/>
    </source>
</evidence>
<dbReference type="InterPro" id="IPR036291">
    <property type="entry name" value="NAD(P)-bd_dom_sf"/>
</dbReference>
<dbReference type="PANTHER" id="PTHR43205">
    <property type="entry name" value="PROSTAGLANDIN REDUCTASE"/>
    <property type="match status" value="1"/>
</dbReference>
<dbReference type="InterPro" id="IPR045010">
    <property type="entry name" value="MDR_fam"/>
</dbReference>
<dbReference type="EMBL" id="BAAADM010000055">
    <property type="protein sequence ID" value="GAA0447454.1"/>
    <property type="molecule type" value="Genomic_DNA"/>
</dbReference>
<dbReference type="PANTHER" id="PTHR43205:SF7">
    <property type="entry name" value="PROSTAGLANDIN REDUCTASE 1"/>
    <property type="match status" value="1"/>
</dbReference>
<gene>
    <name evidence="3" type="ORF">GCM10008983_26870</name>
</gene>
<proteinExistence type="predicted"/>
<dbReference type="CDD" id="cd05288">
    <property type="entry name" value="PGDH"/>
    <property type="match status" value="1"/>
</dbReference>
<evidence type="ECO:0000259" key="2">
    <source>
        <dbReference type="SMART" id="SM00829"/>
    </source>
</evidence>
<dbReference type="RefSeq" id="WP_343754086.1">
    <property type="nucleotide sequence ID" value="NZ_BAAADM010000055.1"/>
</dbReference>
<dbReference type="Pfam" id="PF00107">
    <property type="entry name" value="ADH_zinc_N"/>
    <property type="match status" value="1"/>
</dbReference>
<dbReference type="InterPro" id="IPR041694">
    <property type="entry name" value="ADH_N_2"/>
</dbReference>
<keyword evidence="1" id="KW-0560">Oxidoreductase</keyword>
<dbReference type="InterPro" id="IPR013149">
    <property type="entry name" value="ADH-like_C"/>
</dbReference>
<accession>A0ABP3JE07</accession>
<feature type="domain" description="Enoyl reductase (ER)" evidence="2">
    <location>
        <begin position="19"/>
        <end position="333"/>
    </location>
</feature>
<dbReference type="SMART" id="SM00829">
    <property type="entry name" value="PKS_ER"/>
    <property type="match status" value="1"/>
</dbReference>
<dbReference type="SUPFAM" id="SSF50129">
    <property type="entry name" value="GroES-like"/>
    <property type="match status" value="1"/>
</dbReference>
<dbReference type="Proteomes" id="UP001501459">
    <property type="component" value="Unassembled WGS sequence"/>
</dbReference>
<protein>
    <submittedName>
        <fullName evidence="3">NADP-dependent oxidoreductase</fullName>
    </submittedName>
</protein>
<comment type="caution">
    <text evidence="3">The sequence shown here is derived from an EMBL/GenBank/DDBJ whole genome shotgun (WGS) entry which is preliminary data.</text>
</comment>
<sequence>MSELINRQIRLNKRPKGEPSPDDFKMAETSVPPLNNGQMLIQTLYLSVDPGMRGMMEDKESYTPPFSLNDVLTGRSIGRVIDSKNENFAIGDMVYERLGWQDYSISDGENAQKVDQNLTPISSYLGVLGVPGLCAYFGLFEIGQPKKGETVVVSGASGAVGMAAGQLAKHQGCRVIGIAGSNEKNHYLKEELGFDATINYKTTTDMGMALQEACPEGIDIYFDNVGGEITHAALTLINYHARIIICGQTSQYNLEHPPMIPGNFDFLIKKSALMKGFVVYDYADRNDEAVSYLARLMNEGELTYEEHIVEGLENAPQAFMDLFKSKSFGKQLVKLSD</sequence>
<dbReference type="InterPro" id="IPR020843">
    <property type="entry name" value="ER"/>
</dbReference>
<reference evidence="4" key="1">
    <citation type="journal article" date="2019" name="Int. J. Syst. Evol. Microbiol.">
        <title>The Global Catalogue of Microorganisms (GCM) 10K type strain sequencing project: providing services to taxonomists for standard genome sequencing and annotation.</title>
        <authorList>
            <consortium name="The Broad Institute Genomics Platform"/>
            <consortium name="The Broad Institute Genome Sequencing Center for Infectious Disease"/>
            <person name="Wu L."/>
            <person name="Ma J."/>
        </authorList>
    </citation>
    <scope>NUCLEOTIDE SEQUENCE [LARGE SCALE GENOMIC DNA]</scope>
    <source>
        <strain evidence="4">JCM 12149</strain>
    </source>
</reference>
<dbReference type="Gene3D" id="3.90.180.10">
    <property type="entry name" value="Medium-chain alcohol dehydrogenases, catalytic domain"/>
    <property type="match status" value="1"/>
</dbReference>
<evidence type="ECO:0000313" key="3">
    <source>
        <dbReference type="EMBL" id="GAA0447454.1"/>
    </source>
</evidence>
<name>A0ABP3JE07_9BACI</name>